<dbReference type="EMBL" id="GBRH01281942">
    <property type="protein sequence ID" value="JAD15953.1"/>
    <property type="molecule type" value="Transcribed_RNA"/>
</dbReference>
<dbReference type="AlphaFoldDB" id="A0A0A9U7G4"/>
<accession>A0A0A9U7G4</accession>
<reference evidence="1" key="1">
    <citation type="submission" date="2014-09" db="EMBL/GenBank/DDBJ databases">
        <authorList>
            <person name="Magalhaes I.L.F."/>
            <person name="Oliveira U."/>
            <person name="Santos F.R."/>
            <person name="Vidigal T.H.D.A."/>
            <person name="Brescovit A.D."/>
            <person name="Santos A.J."/>
        </authorList>
    </citation>
    <scope>NUCLEOTIDE SEQUENCE</scope>
    <source>
        <tissue evidence="1">Shoot tissue taken approximately 20 cm above the soil surface</tissue>
    </source>
</reference>
<reference evidence="1" key="2">
    <citation type="journal article" date="2015" name="Data Brief">
        <title>Shoot transcriptome of the giant reed, Arundo donax.</title>
        <authorList>
            <person name="Barrero R.A."/>
            <person name="Guerrero F.D."/>
            <person name="Moolhuijzen P."/>
            <person name="Goolsby J.A."/>
            <person name="Tidwell J."/>
            <person name="Bellgard S.E."/>
            <person name="Bellgard M.I."/>
        </authorList>
    </citation>
    <scope>NUCLEOTIDE SEQUENCE</scope>
    <source>
        <tissue evidence="1">Shoot tissue taken approximately 20 cm above the soil surface</tissue>
    </source>
</reference>
<organism evidence="1">
    <name type="scientific">Arundo donax</name>
    <name type="common">Giant reed</name>
    <name type="synonym">Donax arundinaceus</name>
    <dbReference type="NCBI Taxonomy" id="35708"/>
    <lineage>
        <taxon>Eukaryota</taxon>
        <taxon>Viridiplantae</taxon>
        <taxon>Streptophyta</taxon>
        <taxon>Embryophyta</taxon>
        <taxon>Tracheophyta</taxon>
        <taxon>Spermatophyta</taxon>
        <taxon>Magnoliopsida</taxon>
        <taxon>Liliopsida</taxon>
        <taxon>Poales</taxon>
        <taxon>Poaceae</taxon>
        <taxon>PACMAD clade</taxon>
        <taxon>Arundinoideae</taxon>
        <taxon>Arundineae</taxon>
        <taxon>Arundo</taxon>
    </lineage>
</organism>
<proteinExistence type="predicted"/>
<evidence type="ECO:0000313" key="1">
    <source>
        <dbReference type="EMBL" id="JAD15953.1"/>
    </source>
</evidence>
<name>A0A0A9U7G4_ARUDO</name>
<sequence>MAKSVYTRFTLPRKYSKLNLLTDLYGRSRFP</sequence>
<protein>
    <submittedName>
        <fullName evidence="1">Uncharacterized protein</fullName>
    </submittedName>
</protein>